<keyword evidence="4" id="KW-1185">Reference proteome</keyword>
<protein>
    <recommendedName>
        <fullName evidence="2">DUF7791 domain-containing protein</fullName>
    </recommendedName>
</protein>
<dbReference type="InterPro" id="IPR056693">
    <property type="entry name" value="DUF7791"/>
</dbReference>
<dbReference type="STRING" id="2656787.A0A370TK92"/>
<dbReference type="AlphaFoldDB" id="A0A370TK92"/>
<dbReference type="EMBL" id="NPIC01000005">
    <property type="protein sequence ID" value="RDL35942.1"/>
    <property type="molecule type" value="Genomic_DNA"/>
</dbReference>
<proteinExistence type="predicted"/>
<evidence type="ECO:0000313" key="4">
    <source>
        <dbReference type="Proteomes" id="UP000254866"/>
    </source>
</evidence>
<dbReference type="PANTHER" id="PTHR10039:SF5">
    <property type="entry name" value="NACHT DOMAIN-CONTAINING PROTEIN"/>
    <property type="match status" value="1"/>
</dbReference>
<dbReference type="PANTHER" id="PTHR10039">
    <property type="entry name" value="AMELOGENIN"/>
    <property type="match status" value="1"/>
</dbReference>
<feature type="compositionally biased region" description="Low complexity" evidence="1">
    <location>
        <begin position="504"/>
        <end position="513"/>
    </location>
</feature>
<gene>
    <name evidence="3" type="ORF">BP5553_06554</name>
</gene>
<feature type="region of interest" description="Disordered" evidence="1">
    <location>
        <begin position="493"/>
        <end position="516"/>
    </location>
</feature>
<feature type="domain" description="DUF7791" evidence="2">
    <location>
        <begin position="85"/>
        <end position="219"/>
    </location>
</feature>
<dbReference type="Pfam" id="PF25053">
    <property type="entry name" value="DUF7791"/>
    <property type="match status" value="1"/>
</dbReference>
<sequence length="551" mass="62591">MGLANFQNSGFMNSLMATSQREPERAPLLVEEIVEKSAGVFLWVTLVVKSLLEGLQNSDRISDLQRRLRQLPADLEDLYLVMIGSLEPFYEQQASHIFQIVTAARQPLSVLAVSFADEEDPNFAVLAKMPLDRNKMVFRFEDTVRRLNSRCRGLLEVRNGSSAFGLDSKVEFLHRTVKDFLETPSIWNRILSQSAPNFDVDISLMRSYLLQLKTLHGTEWAEEIFGKYTGEFMEFAAGAEGRSDDMQLSLLDSFFETATTLWKLRPQDENAKRLGQVKLQHDWVEMVPPQRNVVCCLSLAASFGLRQYVENSLARYSPLHMPQLSRSIVYFAAVPAPLYLSPRLPNTKLVAFLLESGANPNQPYGGSSVWKYILKYVCENCKRLCMSEHREILISLIEVMRLLVEAGADPEACIPFAADIVSETFGWLLPEQSIDLRQLIGKKLEEKPGRALDEGKVVHGNIKARSLRDRSTRTTSQTNLVIPSTEKVLQRDGPMRGRFRKRGGTPSRTRSSSEQVRIVVSKVNESKSSGKLKKQRLSRSFKKLMFWTWRC</sequence>
<evidence type="ECO:0000259" key="2">
    <source>
        <dbReference type="Pfam" id="PF25053"/>
    </source>
</evidence>
<accession>A0A370TK92</accession>
<evidence type="ECO:0000313" key="3">
    <source>
        <dbReference type="EMBL" id="RDL35942.1"/>
    </source>
</evidence>
<evidence type="ECO:0000256" key="1">
    <source>
        <dbReference type="SAM" id="MobiDB-lite"/>
    </source>
</evidence>
<organism evidence="3 4">
    <name type="scientific">Venustampulla echinocandica</name>
    <dbReference type="NCBI Taxonomy" id="2656787"/>
    <lineage>
        <taxon>Eukaryota</taxon>
        <taxon>Fungi</taxon>
        <taxon>Dikarya</taxon>
        <taxon>Ascomycota</taxon>
        <taxon>Pezizomycotina</taxon>
        <taxon>Leotiomycetes</taxon>
        <taxon>Helotiales</taxon>
        <taxon>Pleuroascaceae</taxon>
        <taxon>Venustampulla</taxon>
    </lineage>
</organism>
<dbReference type="Proteomes" id="UP000254866">
    <property type="component" value="Unassembled WGS sequence"/>
</dbReference>
<dbReference type="GeneID" id="43599403"/>
<dbReference type="RefSeq" id="XP_031868598.1">
    <property type="nucleotide sequence ID" value="XM_032015177.1"/>
</dbReference>
<name>A0A370TK92_9HELO</name>
<reference evidence="3 4" key="1">
    <citation type="journal article" date="2018" name="IMA Fungus">
        <title>IMA Genome-F 9: Draft genome sequence of Annulohypoxylon stygium, Aspergillus mulundensis, Berkeleyomyces basicola (syn. Thielaviopsis basicola), Ceratocystis smalleyi, two Cercospora beticola strains, Coleophoma cylindrospora, Fusarium fracticaudum, Phialophora cf. hyalina, and Morchella septimelata.</title>
        <authorList>
            <person name="Wingfield B.D."/>
            <person name="Bills G.F."/>
            <person name="Dong Y."/>
            <person name="Huang W."/>
            <person name="Nel W.J."/>
            <person name="Swalarsk-Parry B.S."/>
            <person name="Vaghefi N."/>
            <person name="Wilken P.M."/>
            <person name="An Z."/>
            <person name="de Beer Z.W."/>
            <person name="De Vos L."/>
            <person name="Chen L."/>
            <person name="Duong T.A."/>
            <person name="Gao Y."/>
            <person name="Hammerbacher A."/>
            <person name="Kikkert J.R."/>
            <person name="Li Y."/>
            <person name="Li H."/>
            <person name="Li K."/>
            <person name="Li Q."/>
            <person name="Liu X."/>
            <person name="Ma X."/>
            <person name="Naidoo K."/>
            <person name="Pethybridge S.J."/>
            <person name="Sun J."/>
            <person name="Steenkamp E.T."/>
            <person name="van der Nest M.A."/>
            <person name="van Wyk S."/>
            <person name="Wingfield M.J."/>
            <person name="Xiong C."/>
            <person name="Yue Q."/>
            <person name="Zhang X."/>
        </authorList>
    </citation>
    <scope>NUCLEOTIDE SEQUENCE [LARGE SCALE GENOMIC DNA]</scope>
    <source>
        <strain evidence="3 4">BP 5553</strain>
    </source>
</reference>
<comment type="caution">
    <text evidence="3">The sequence shown here is derived from an EMBL/GenBank/DDBJ whole genome shotgun (WGS) entry which is preliminary data.</text>
</comment>
<dbReference type="OrthoDB" id="3563224at2759"/>